<keyword evidence="1" id="KW-0472">Membrane</keyword>
<dbReference type="EMBL" id="FOJN01000011">
    <property type="protein sequence ID" value="SFA56994.1"/>
    <property type="molecule type" value="Genomic_DNA"/>
</dbReference>
<evidence type="ECO:0000313" key="2">
    <source>
        <dbReference type="EMBL" id="SFA56994.1"/>
    </source>
</evidence>
<feature type="transmembrane region" description="Helical" evidence="1">
    <location>
        <begin position="12"/>
        <end position="30"/>
    </location>
</feature>
<evidence type="ECO:0000313" key="3">
    <source>
        <dbReference type="Proteomes" id="UP000182054"/>
    </source>
</evidence>
<reference evidence="2 3" key="1">
    <citation type="submission" date="2016-10" db="EMBL/GenBank/DDBJ databases">
        <authorList>
            <person name="de Groot N.N."/>
        </authorList>
    </citation>
    <scope>NUCLEOTIDE SEQUENCE [LARGE SCALE GENOMIC DNA]</scope>
    <source>
        <strain evidence="2 3">DSM 44908</strain>
    </source>
</reference>
<evidence type="ECO:0000256" key="1">
    <source>
        <dbReference type="SAM" id="Phobius"/>
    </source>
</evidence>
<gene>
    <name evidence="2" type="ORF">SAMN05444374_11151</name>
</gene>
<keyword evidence="1" id="KW-1133">Transmembrane helix</keyword>
<sequence>MTGRPRLGTPLRVAAVTPAIVVALLLWVYFRDIVGNGLNPGTWWCIEHYGFPANFDYIAHTGAERIRSGVTDW</sequence>
<dbReference type="AlphaFoldDB" id="A0A1I0TYZ4"/>
<dbReference type="Proteomes" id="UP000182054">
    <property type="component" value="Unassembled WGS sequence"/>
</dbReference>
<protein>
    <submittedName>
        <fullName evidence="2">Uncharacterized protein</fullName>
    </submittedName>
</protein>
<name>A0A1I0TYZ4_9NOCA</name>
<keyword evidence="1" id="KW-0812">Transmembrane</keyword>
<accession>A0A1I0TYZ4</accession>
<organism evidence="2 3">
    <name type="scientific">Rhodococcoides kroppenstedtii</name>
    <dbReference type="NCBI Taxonomy" id="293050"/>
    <lineage>
        <taxon>Bacteria</taxon>
        <taxon>Bacillati</taxon>
        <taxon>Actinomycetota</taxon>
        <taxon>Actinomycetes</taxon>
        <taxon>Mycobacteriales</taxon>
        <taxon>Nocardiaceae</taxon>
        <taxon>Rhodococcoides</taxon>
    </lineage>
</organism>
<proteinExistence type="predicted"/>